<dbReference type="Pfam" id="PF08708">
    <property type="entry name" value="PriCT_1"/>
    <property type="match status" value="1"/>
</dbReference>
<evidence type="ECO:0000259" key="1">
    <source>
        <dbReference type="SMART" id="SM00942"/>
    </source>
</evidence>
<evidence type="ECO:0000313" key="4">
    <source>
        <dbReference type="Proteomes" id="UP000178176"/>
    </source>
</evidence>
<dbReference type="Proteomes" id="UP000178176">
    <property type="component" value="Unassembled WGS sequence"/>
</dbReference>
<organism evidence="3 4">
    <name type="scientific">Candidatus Amesbacteria bacterium RIFCSPHIGHO2_01_FULL_48_32b</name>
    <dbReference type="NCBI Taxonomy" id="1797253"/>
    <lineage>
        <taxon>Bacteria</taxon>
        <taxon>Candidatus Amesiibacteriota</taxon>
    </lineage>
</organism>
<dbReference type="Pfam" id="PF09250">
    <property type="entry name" value="Prim-Pol"/>
    <property type="match status" value="1"/>
</dbReference>
<dbReference type="CDD" id="cd04859">
    <property type="entry name" value="Prim_Pol"/>
    <property type="match status" value="1"/>
</dbReference>
<evidence type="ECO:0000313" key="3">
    <source>
        <dbReference type="EMBL" id="OGC91817.1"/>
    </source>
</evidence>
<reference evidence="3 4" key="1">
    <citation type="journal article" date="2016" name="Nat. Commun.">
        <title>Thousands of microbial genomes shed light on interconnected biogeochemical processes in an aquifer system.</title>
        <authorList>
            <person name="Anantharaman K."/>
            <person name="Brown C.T."/>
            <person name="Hug L.A."/>
            <person name="Sharon I."/>
            <person name="Castelle C.J."/>
            <person name="Probst A.J."/>
            <person name="Thomas B.C."/>
            <person name="Singh A."/>
            <person name="Wilkins M.J."/>
            <person name="Karaoz U."/>
            <person name="Brodie E.L."/>
            <person name="Williams K.H."/>
            <person name="Hubbard S.S."/>
            <person name="Banfield J.F."/>
        </authorList>
    </citation>
    <scope>NUCLEOTIDE SEQUENCE [LARGE SCALE GENOMIC DNA]</scope>
</reference>
<feature type="domain" description="Primase C-terminal 1" evidence="1">
    <location>
        <begin position="174"/>
        <end position="242"/>
    </location>
</feature>
<dbReference type="AlphaFoldDB" id="A0A1F4YCV6"/>
<accession>A0A1F4YCV6</accession>
<dbReference type="SMART" id="SM00943">
    <property type="entry name" value="Prim-Pol"/>
    <property type="match status" value="1"/>
</dbReference>
<dbReference type="InterPro" id="IPR014820">
    <property type="entry name" value="PriCT_1"/>
</dbReference>
<evidence type="ECO:0008006" key="5">
    <source>
        <dbReference type="Google" id="ProtNLM"/>
    </source>
</evidence>
<gene>
    <name evidence="3" type="ORF">A2876_04625</name>
</gene>
<sequence length="655" mass="72982">MLGQAFFLAEKGWSVIPVGLDKVPLVKWEKFQSVKPADGEIFEWFGVKFLDRANLGVITGKISGIVVVDIDPRHSGSNEMFAELGTLAAKTGGGGWHYYFKFEPGIQNQAGIQSGIDIRGDGGYVVVPPSLHQSGNRYEWINDLQTTPILPLPDFIKEWLVKREIKEYKSNWSAEKLDGVGEGRRNETAASVVGKLIATFPRSEWGTEVWKLSLLWNKENNPPLPETELRQVFDSICQRELMKIPGRVNDQTVSLEEALEAVEAVLPGKRDLTLLAMATCVSHLIDKKTPLWLMFVGVPSSAKTEVARMVGKVPWVYFLDALTENAFVSGMKDSKDLLPLLNGKCLVVKDFTTTLSQKEETVKKILGDLTSIYDDSFAKHSPMRGTVEYHSFFSLLGCVTPQALNRHQRYMNQIGPRFLFYRVPNSSQEEVEKSFEVLWSVSDSRPGFKNAHDKVSGYCNGLLGRLNETTLGKEGLETKELLNSLAKFISKARGMVLTRSAEFVNAENEKVQFYEPIEIQIEEPFRALQQLRVLARSLAVVQGKEEVGTGDLRLVRQVALASMPADRSLLLSVILSKDVFWTAKQVADAIGISHKTALRQLDELVTLKILLKFGQNGLANEYVVEPGFKPLLYGGEELVSRLADLGTGTETPRSI</sequence>
<feature type="domain" description="DNA primase/polymerase bifunctional N-terminal" evidence="2">
    <location>
        <begin position="5"/>
        <end position="156"/>
    </location>
</feature>
<dbReference type="InterPro" id="IPR015330">
    <property type="entry name" value="DNA_primase/pol_bifunc_N"/>
</dbReference>
<evidence type="ECO:0000259" key="2">
    <source>
        <dbReference type="SMART" id="SM00943"/>
    </source>
</evidence>
<dbReference type="EMBL" id="MEXH01000028">
    <property type="protein sequence ID" value="OGC91817.1"/>
    <property type="molecule type" value="Genomic_DNA"/>
</dbReference>
<dbReference type="SMART" id="SM00942">
    <property type="entry name" value="PriCT_1"/>
    <property type="match status" value="1"/>
</dbReference>
<comment type="caution">
    <text evidence="3">The sequence shown here is derived from an EMBL/GenBank/DDBJ whole genome shotgun (WGS) entry which is preliminary data.</text>
</comment>
<dbReference type="Gene3D" id="3.30.720.160">
    <property type="entry name" value="Bifunctional DNA primase/polymerase, N-terminal"/>
    <property type="match status" value="1"/>
</dbReference>
<proteinExistence type="predicted"/>
<name>A0A1F4YCV6_9BACT</name>
<dbReference type="SUPFAM" id="SSF56747">
    <property type="entry name" value="Prim-pol domain"/>
    <property type="match status" value="1"/>
</dbReference>
<protein>
    <recommendedName>
        <fullName evidence="5">DNA primase/polymerase bifunctional N-terminal domain-containing protein</fullName>
    </recommendedName>
</protein>